<comment type="caution">
    <text evidence="6">The sequence shown here is derived from an EMBL/GenBank/DDBJ whole genome shotgun (WGS) entry which is preliminary data.</text>
</comment>
<dbReference type="Pfam" id="PF13307">
    <property type="entry name" value="Helicase_C_2"/>
    <property type="match status" value="1"/>
</dbReference>
<evidence type="ECO:0000313" key="7">
    <source>
        <dbReference type="Proteomes" id="UP001179361"/>
    </source>
</evidence>
<dbReference type="SUPFAM" id="SSF52540">
    <property type="entry name" value="P-loop containing nucleoside triphosphate hydrolases"/>
    <property type="match status" value="2"/>
</dbReference>
<dbReference type="PANTHER" id="PTHR11472:SF34">
    <property type="entry name" value="REGULATOR OF TELOMERE ELONGATION HELICASE 1"/>
    <property type="match status" value="1"/>
</dbReference>
<accession>A0ABS8Q2L1</accession>
<evidence type="ECO:0000256" key="2">
    <source>
        <dbReference type="ARBA" id="ARBA00022801"/>
    </source>
</evidence>
<dbReference type="InterPro" id="IPR011545">
    <property type="entry name" value="DEAD/DEAH_box_helicase_dom"/>
</dbReference>
<keyword evidence="3" id="KW-0067">ATP-binding</keyword>
<dbReference type="PANTHER" id="PTHR11472">
    <property type="entry name" value="DNA REPAIR DEAD HELICASE RAD3/XP-D SUBFAMILY MEMBER"/>
    <property type="match status" value="1"/>
</dbReference>
<evidence type="ECO:0000256" key="4">
    <source>
        <dbReference type="ARBA" id="ARBA00038058"/>
    </source>
</evidence>
<name>A0ABS8Q2L1_9BURK</name>
<dbReference type="Gene3D" id="3.40.50.300">
    <property type="entry name" value="P-loop containing nucleotide triphosphate hydrolases"/>
    <property type="match status" value="2"/>
</dbReference>
<sequence>MAPAQQGDVLPAAARPPGKYDDELDRLFGAGGPLAPNVGTYKPRQSQTEMAKAIASAIADQKVLMAEAGTGTGKTFAYLVPALLWGGKTIISTGTKNLQDQLFLRDIPTIRAALRAPVSVALLKGRSNYVCHFHLERTLNNGRLTSRDDVGHLREISRFIKMTNSGDKAELAKVPESATVWNLVTSTRDSCMGAECQYYQDCFVMKARREAQQADVVVVNHHLFFADVALKDTGVAELLPSANTIIFDEAHQLPDTATLFFGQSVSTSQVLELCRDVLAEGLAHARGPDWAKVVTVVEKAARDLRLSFPDGGIRLSLPQILPTSSFFPALDKLKEELSGMITVLEEHAARAETIEACRVRAQELAASFEAWKPDPKKPKVGGEDAAVLWVEAFSSSLQLHKTPLSIAPVFSSQREGTPRSWIFTSATLAVKNDFKHFSDQMGLTGEPAMTWPSPFNYGEQGILYVPTGLPEPNSMHYTDACVDTALPVIEAAGGRTFFLCTTIRAVNKVAERLRAEFAERGLDFPLFVQGERGRTELLDSFRNAGNAVLVGSQSFWEGVDVRGDALSLVIIDKLPFAPPDDPVLAARIEVMEKQGMNGFMHHQLPEAIITLKQGAGRLIRDVEDRGVLMICDPRLITKPYGRRIWQSLPPFKRTRVQADVIEFFQPGTIADAADLNA</sequence>
<evidence type="ECO:0000259" key="5">
    <source>
        <dbReference type="PROSITE" id="PS51193"/>
    </source>
</evidence>
<comment type="similarity">
    <text evidence="4">Belongs to the helicase family. DinG subfamily.</text>
</comment>
<dbReference type="EMBL" id="JAJNOC010000001">
    <property type="protein sequence ID" value="MCD2515999.1"/>
    <property type="molecule type" value="Genomic_DNA"/>
</dbReference>
<dbReference type="Pfam" id="PF00270">
    <property type="entry name" value="DEAD"/>
    <property type="match status" value="1"/>
</dbReference>
<evidence type="ECO:0000256" key="1">
    <source>
        <dbReference type="ARBA" id="ARBA00022741"/>
    </source>
</evidence>
<feature type="domain" description="Helicase ATP-binding" evidence="5">
    <location>
        <begin position="33"/>
        <end position="308"/>
    </location>
</feature>
<dbReference type="InterPro" id="IPR006555">
    <property type="entry name" value="ATP-dep_Helicase_C"/>
</dbReference>
<keyword evidence="6" id="KW-0347">Helicase</keyword>
<dbReference type="SMART" id="SM00491">
    <property type="entry name" value="HELICc2"/>
    <property type="match status" value="1"/>
</dbReference>
<dbReference type="Proteomes" id="UP001179361">
    <property type="component" value="Unassembled WGS sequence"/>
</dbReference>
<reference evidence="6" key="1">
    <citation type="submission" date="2021-11" db="EMBL/GenBank/DDBJ databases">
        <title>The complete genome of Massilia sp sp. G4R7.</title>
        <authorList>
            <person name="Liu L."/>
            <person name="Yue J."/>
            <person name="Yuan J."/>
            <person name="Yang F."/>
            <person name="Li L."/>
        </authorList>
    </citation>
    <scope>NUCLEOTIDE SEQUENCE</scope>
    <source>
        <strain evidence="6">G4R7</strain>
    </source>
</reference>
<evidence type="ECO:0000313" key="6">
    <source>
        <dbReference type="EMBL" id="MCD2515999.1"/>
    </source>
</evidence>
<dbReference type="InterPro" id="IPR027417">
    <property type="entry name" value="P-loop_NTPase"/>
</dbReference>
<dbReference type="PROSITE" id="PS51193">
    <property type="entry name" value="HELICASE_ATP_BIND_2"/>
    <property type="match status" value="1"/>
</dbReference>
<proteinExistence type="inferred from homology"/>
<organism evidence="6 7">
    <name type="scientific">Massilia phyllostachyos</name>
    <dbReference type="NCBI Taxonomy" id="2898585"/>
    <lineage>
        <taxon>Bacteria</taxon>
        <taxon>Pseudomonadati</taxon>
        <taxon>Pseudomonadota</taxon>
        <taxon>Betaproteobacteria</taxon>
        <taxon>Burkholderiales</taxon>
        <taxon>Oxalobacteraceae</taxon>
        <taxon>Telluria group</taxon>
        <taxon>Massilia</taxon>
    </lineage>
</organism>
<gene>
    <name evidence="6" type="ORF">LQ564_06665</name>
</gene>
<protein>
    <submittedName>
        <fullName evidence="6">ATP-dependent DNA helicase</fullName>
    </submittedName>
</protein>
<keyword evidence="2" id="KW-0378">Hydrolase</keyword>
<evidence type="ECO:0000256" key="3">
    <source>
        <dbReference type="ARBA" id="ARBA00022840"/>
    </source>
</evidence>
<dbReference type="InterPro" id="IPR045028">
    <property type="entry name" value="DinG/Rad3-like"/>
</dbReference>
<dbReference type="GO" id="GO:0004386">
    <property type="term" value="F:helicase activity"/>
    <property type="evidence" value="ECO:0007669"/>
    <property type="project" value="UniProtKB-KW"/>
</dbReference>
<keyword evidence="7" id="KW-1185">Reference proteome</keyword>
<keyword evidence="1" id="KW-0547">Nucleotide-binding</keyword>
<dbReference type="InterPro" id="IPR014013">
    <property type="entry name" value="Helic_SF1/SF2_ATP-bd_DinG/Rad3"/>
</dbReference>